<dbReference type="AlphaFoldDB" id="A0A1J1HJH6"/>
<accession>A0A1J1HJH6</accession>
<gene>
    <name evidence="1" type="ORF">CLUMA_CG001958</name>
</gene>
<dbReference type="Proteomes" id="UP000183832">
    <property type="component" value="Unassembled WGS sequence"/>
</dbReference>
<reference evidence="1 2" key="1">
    <citation type="submission" date="2015-04" db="EMBL/GenBank/DDBJ databases">
        <authorList>
            <person name="Syromyatnikov M.Y."/>
            <person name="Popov V.N."/>
        </authorList>
    </citation>
    <scope>NUCLEOTIDE SEQUENCE [LARGE SCALE GENOMIC DNA]</scope>
</reference>
<name>A0A1J1HJH6_9DIPT</name>
<keyword evidence="2" id="KW-1185">Reference proteome</keyword>
<organism evidence="1 2">
    <name type="scientific">Clunio marinus</name>
    <dbReference type="NCBI Taxonomy" id="568069"/>
    <lineage>
        <taxon>Eukaryota</taxon>
        <taxon>Metazoa</taxon>
        <taxon>Ecdysozoa</taxon>
        <taxon>Arthropoda</taxon>
        <taxon>Hexapoda</taxon>
        <taxon>Insecta</taxon>
        <taxon>Pterygota</taxon>
        <taxon>Neoptera</taxon>
        <taxon>Endopterygota</taxon>
        <taxon>Diptera</taxon>
        <taxon>Nematocera</taxon>
        <taxon>Chironomoidea</taxon>
        <taxon>Chironomidae</taxon>
        <taxon>Clunio</taxon>
    </lineage>
</organism>
<proteinExistence type="predicted"/>
<evidence type="ECO:0000313" key="2">
    <source>
        <dbReference type="Proteomes" id="UP000183832"/>
    </source>
</evidence>
<protein>
    <submittedName>
        <fullName evidence="1">CLUMA_CG001958, isoform A</fullName>
    </submittedName>
</protein>
<sequence length="75" mass="8645">MFFPIIYHFEAHTSNGMFKSSDLNIVINLPKNPDVNVVVSELETNHTHDNEILTQNGREQTMRNTFSSSYQSMIL</sequence>
<evidence type="ECO:0000313" key="1">
    <source>
        <dbReference type="EMBL" id="CRK88173.1"/>
    </source>
</evidence>
<dbReference type="EMBL" id="CVRI01000006">
    <property type="protein sequence ID" value="CRK88173.1"/>
    <property type="molecule type" value="Genomic_DNA"/>
</dbReference>